<organism evidence="2">
    <name type="scientific">Oryza nivara</name>
    <name type="common">Indian wild rice</name>
    <name type="synonym">Oryza sativa f. spontanea</name>
    <dbReference type="NCBI Taxonomy" id="4536"/>
    <lineage>
        <taxon>Eukaryota</taxon>
        <taxon>Viridiplantae</taxon>
        <taxon>Streptophyta</taxon>
        <taxon>Embryophyta</taxon>
        <taxon>Tracheophyta</taxon>
        <taxon>Spermatophyta</taxon>
        <taxon>Magnoliopsida</taxon>
        <taxon>Liliopsida</taxon>
        <taxon>Poales</taxon>
        <taxon>Poaceae</taxon>
        <taxon>BOP clade</taxon>
        <taxon>Oryzoideae</taxon>
        <taxon>Oryzeae</taxon>
        <taxon>Oryzinae</taxon>
        <taxon>Oryza</taxon>
    </lineage>
</organism>
<dbReference type="HOGENOM" id="CLU_2853450_0_0_1"/>
<accession>A0A0E0HSA8</accession>
<evidence type="ECO:0000313" key="3">
    <source>
        <dbReference type="Proteomes" id="UP000006591"/>
    </source>
</evidence>
<sequence>MSLTGRPLPAHALSRAPPKGGSQPPTSHSSSASAAWCARNGHHHACGAPLPWSLHCSLHFLCWISSDPSCG</sequence>
<reference evidence="2" key="2">
    <citation type="submission" date="2018-04" db="EMBL/GenBank/DDBJ databases">
        <title>OnivRS2 (Oryza nivara Reference Sequence Version 2).</title>
        <authorList>
            <person name="Zhang J."/>
            <person name="Kudrna D."/>
            <person name="Lee S."/>
            <person name="Talag J."/>
            <person name="Rajasekar S."/>
            <person name="Welchert J."/>
            <person name="Hsing Y.-I."/>
            <person name="Wing R.A."/>
        </authorList>
    </citation>
    <scope>NUCLEOTIDE SEQUENCE [LARGE SCALE GENOMIC DNA]</scope>
    <source>
        <strain evidence="2">SL10</strain>
    </source>
</reference>
<dbReference type="Proteomes" id="UP000006591">
    <property type="component" value="Chromosome 6"/>
</dbReference>
<evidence type="ECO:0000313" key="2">
    <source>
        <dbReference type="EnsemblPlants" id="ONIVA06G21630.1"/>
    </source>
</evidence>
<proteinExistence type="predicted"/>
<dbReference type="AlphaFoldDB" id="A0A0E0HSA8"/>
<name>A0A0E0HSA8_ORYNI</name>
<feature type="region of interest" description="Disordered" evidence="1">
    <location>
        <begin position="1"/>
        <end position="32"/>
    </location>
</feature>
<dbReference type="Gramene" id="ONIVA06G21630.1">
    <property type="protein sequence ID" value="ONIVA06G21630.1"/>
    <property type="gene ID" value="ONIVA06G21630"/>
</dbReference>
<reference evidence="2" key="1">
    <citation type="submission" date="2015-04" db="UniProtKB">
        <authorList>
            <consortium name="EnsemblPlants"/>
        </authorList>
    </citation>
    <scope>IDENTIFICATION</scope>
    <source>
        <strain evidence="2">SL10</strain>
    </source>
</reference>
<dbReference type="EnsemblPlants" id="ONIVA06G21630.1">
    <property type="protein sequence ID" value="ONIVA06G21630.1"/>
    <property type="gene ID" value="ONIVA06G21630"/>
</dbReference>
<keyword evidence="3" id="KW-1185">Reference proteome</keyword>
<evidence type="ECO:0000256" key="1">
    <source>
        <dbReference type="SAM" id="MobiDB-lite"/>
    </source>
</evidence>
<protein>
    <submittedName>
        <fullName evidence="2">Uncharacterized protein</fullName>
    </submittedName>
</protein>